<proteinExistence type="predicted"/>
<dbReference type="Proteomes" id="UP000533429">
    <property type="component" value="Unassembled WGS sequence"/>
</dbReference>
<name>A0A850R1X6_PHODD</name>
<gene>
    <name evidence="1" type="ORF">HWA77_21720</name>
</gene>
<evidence type="ECO:0000313" key="2">
    <source>
        <dbReference type="Proteomes" id="UP000533429"/>
    </source>
</evidence>
<dbReference type="AlphaFoldDB" id="A0A850R1X6"/>
<protein>
    <recommendedName>
        <fullName evidence="3">RstB2 protein</fullName>
    </recommendedName>
</protein>
<dbReference type="Pfam" id="PF07459">
    <property type="entry name" value="CTX_RstB"/>
    <property type="match status" value="1"/>
</dbReference>
<evidence type="ECO:0000313" key="1">
    <source>
        <dbReference type="EMBL" id="NVP02830.1"/>
    </source>
</evidence>
<dbReference type="InterPro" id="IPR010008">
    <property type="entry name" value="Vibrio_Phage_CTX_RstB"/>
</dbReference>
<sequence>MSKKVLILGAQHMSGVSKGKGTRYDSCVLFAAMPIRSWSNENGSGHGLGFITDEQKGAFECEKTPAFVEKLSTVRFPAYMELELIPDPQNPLKDIVVDFSVIASFSPLESAQAKK</sequence>
<organism evidence="1 2">
    <name type="scientific">Photobacterium damselae subsp. damselae</name>
    <name type="common">Listonella damsela</name>
    <dbReference type="NCBI Taxonomy" id="85581"/>
    <lineage>
        <taxon>Bacteria</taxon>
        <taxon>Pseudomonadati</taxon>
        <taxon>Pseudomonadota</taxon>
        <taxon>Gammaproteobacteria</taxon>
        <taxon>Vibrionales</taxon>
        <taxon>Vibrionaceae</taxon>
        <taxon>Photobacterium</taxon>
    </lineage>
</organism>
<comment type="caution">
    <text evidence="1">The sequence shown here is derived from an EMBL/GenBank/DDBJ whole genome shotgun (WGS) entry which is preliminary data.</text>
</comment>
<dbReference type="EMBL" id="JABXOR010001408">
    <property type="protein sequence ID" value="NVP02830.1"/>
    <property type="molecule type" value="Genomic_DNA"/>
</dbReference>
<evidence type="ECO:0008006" key="3">
    <source>
        <dbReference type="Google" id="ProtNLM"/>
    </source>
</evidence>
<reference evidence="1 2" key="1">
    <citation type="submission" date="2020-06" db="EMBL/GenBank/DDBJ databases">
        <title>Photobacterium damselae subsp. damselae comparative genomics.</title>
        <authorList>
            <person name="Osorio C.R."/>
        </authorList>
    </citation>
    <scope>NUCLEOTIDE SEQUENCE [LARGE SCALE GENOMIC DNA]</scope>
    <source>
        <strain evidence="1 2">TW250/03</strain>
    </source>
</reference>
<accession>A0A850R1X6</accession>